<sequence length="361" mass="40957">MELEDHLGVDASYAIWQTIARHLGSQNVGTIRAVCRMTRKAIDDAVTSITVPCDTGALQLPRRERFPACQHYTFLDASEHLPQYVRQYCSPQSKQLSVLICGETCWSEPRLQEWLQSHVNELTWVGLVLRLCEMHQDRDLSAYLQQMLTVESGVELTLLGLWCGREERVVLGTDIHWMQPVVEAQGIKQLYAEFVHIDVAVLEGCAALEHLHLVFDEWTFSNITCVGSIKPLRILCLEPDAAASVESQMLYELGPHVQILRLLGGAGSRSFVEEPDWKEFLTTLFATLDHLECFETTRDARALVHSASVLSREEVPAEFCDDLMMLKFWHLYVVVDRHSTALRCVLRSKDKAGLLHDADLK</sequence>
<accession>A0AAV1IJM7</accession>
<proteinExistence type="predicted"/>
<dbReference type="Proteomes" id="UP001314263">
    <property type="component" value="Unassembled WGS sequence"/>
</dbReference>
<comment type="caution">
    <text evidence="1">The sequence shown here is derived from an EMBL/GenBank/DDBJ whole genome shotgun (WGS) entry which is preliminary data.</text>
</comment>
<protein>
    <submittedName>
        <fullName evidence="1">Uncharacterized protein</fullName>
    </submittedName>
</protein>
<keyword evidence="2" id="KW-1185">Reference proteome</keyword>
<name>A0AAV1IJM7_9CHLO</name>
<dbReference type="AlphaFoldDB" id="A0AAV1IJM7"/>
<gene>
    <name evidence="1" type="ORF">CVIRNUC_010091</name>
</gene>
<organism evidence="1 2">
    <name type="scientific">Coccomyxa viridis</name>
    <dbReference type="NCBI Taxonomy" id="1274662"/>
    <lineage>
        <taxon>Eukaryota</taxon>
        <taxon>Viridiplantae</taxon>
        <taxon>Chlorophyta</taxon>
        <taxon>core chlorophytes</taxon>
        <taxon>Trebouxiophyceae</taxon>
        <taxon>Trebouxiophyceae incertae sedis</taxon>
        <taxon>Coccomyxaceae</taxon>
        <taxon>Coccomyxa</taxon>
    </lineage>
</organism>
<reference evidence="1 2" key="1">
    <citation type="submission" date="2023-10" db="EMBL/GenBank/DDBJ databases">
        <authorList>
            <person name="Maclean D."/>
            <person name="Macfadyen A."/>
        </authorList>
    </citation>
    <scope>NUCLEOTIDE SEQUENCE [LARGE SCALE GENOMIC DNA]</scope>
</reference>
<evidence type="ECO:0000313" key="2">
    <source>
        <dbReference type="Proteomes" id="UP001314263"/>
    </source>
</evidence>
<dbReference type="EMBL" id="CAUYUE010000015">
    <property type="protein sequence ID" value="CAK0786877.1"/>
    <property type="molecule type" value="Genomic_DNA"/>
</dbReference>
<evidence type="ECO:0000313" key="1">
    <source>
        <dbReference type="EMBL" id="CAK0786877.1"/>
    </source>
</evidence>